<dbReference type="Pfam" id="PF05949">
    <property type="entry name" value="DUF881"/>
    <property type="match status" value="1"/>
</dbReference>
<dbReference type="InterPro" id="IPR010273">
    <property type="entry name" value="DUF881"/>
</dbReference>
<evidence type="ECO:0000313" key="4">
    <source>
        <dbReference type="EMBL" id="SER63677.1"/>
    </source>
</evidence>
<organism evidence="4 5">
    <name type="scientific">Salipaludibacillus aurantiacus</name>
    <dbReference type="NCBI Taxonomy" id="1601833"/>
    <lineage>
        <taxon>Bacteria</taxon>
        <taxon>Bacillati</taxon>
        <taxon>Bacillota</taxon>
        <taxon>Bacilli</taxon>
        <taxon>Bacillales</taxon>
        <taxon>Bacillaceae</taxon>
    </lineage>
</organism>
<evidence type="ECO:0000256" key="3">
    <source>
        <dbReference type="SAM" id="Phobius"/>
    </source>
</evidence>
<feature type="coiled-coil region" evidence="2">
    <location>
        <begin position="60"/>
        <end position="87"/>
    </location>
</feature>
<sequence>MKLKGKYVIFSVVLLVTGFLISLSYQMAGQSEREGYTMTDSQWQEEADLRNDVLREQQVNRELAGELKEIQTEIKTVEEEISHRERTYFNLVEDLDHLRMVTGNVGVKGEGLHVTLTDAEYIPGEDSPNNYIVHEHHLQQVIDELLVAGAEAVAINGRRISHQSYIQCTGPVIEIDGETSFAPFEITAIGDRETLDESLNLAGGVKDQLVSENIQVRIERKNEVVINPYFEGGEDT</sequence>
<keyword evidence="3" id="KW-0472">Membrane</keyword>
<dbReference type="OrthoDB" id="9776196at2"/>
<dbReference type="EMBL" id="FOGT01000002">
    <property type="protein sequence ID" value="SER63677.1"/>
    <property type="molecule type" value="Genomic_DNA"/>
</dbReference>
<dbReference type="Gene3D" id="3.30.70.1880">
    <property type="entry name" value="Protein of unknown function DUF881"/>
    <property type="match status" value="1"/>
</dbReference>
<keyword evidence="3" id="KW-0812">Transmembrane</keyword>
<evidence type="ECO:0000313" key="5">
    <source>
        <dbReference type="Proteomes" id="UP000198571"/>
    </source>
</evidence>
<dbReference type="AlphaFoldDB" id="A0A1H9QTG6"/>
<comment type="similarity">
    <text evidence="1">Belongs to the UPF0749 family.</text>
</comment>
<evidence type="ECO:0000256" key="2">
    <source>
        <dbReference type="SAM" id="Coils"/>
    </source>
</evidence>
<keyword evidence="3" id="KW-1133">Transmembrane helix</keyword>
<reference evidence="5" key="1">
    <citation type="submission" date="2016-10" db="EMBL/GenBank/DDBJ databases">
        <authorList>
            <person name="Varghese N."/>
            <person name="Submissions S."/>
        </authorList>
    </citation>
    <scope>NUCLEOTIDE SEQUENCE [LARGE SCALE GENOMIC DNA]</scope>
    <source>
        <strain evidence="5">S9</strain>
    </source>
</reference>
<protein>
    <submittedName>
        <fullName evidence="4">Uncharacterized conserved protein YlxW, UPF0749 family</fullName>
    </submittedName>
</protein>
<dbReference type="PANTHER" id="PTHR37313">
    <property type="entry name" value="UPF0749 PROTEIN RV1825"/>
    <property type="match status" value="1"/>
</dbReference>
<dbReference type="PANTHER" id="PTHR37313:SF2">
    <property type="entry name" value="UPF0749 PROTEIN YLXX"/>
    <property type="match status" value="1"/>
</dbReference>
<dbReference type="RefSeq" id="WP_093047680.1">
    <property type="nucleotide sequence ID" value="NZ_FOGT01000002.1"/>
</dbReference>
<gene>
    <name evidence="4" type="ORF">SAMN05518684_102362</name>
</gene>
<keyword evidence="5" id="KW-1185">Reference proteome</keyword>
<proteinExistence type="inferred from homology"/>
<evidence type="ECO:0000256" key="1">
    <source>
        <dbReference type="ARBA" id="ARBA00009108"/>
    </source>
</evidence>
<feature type="transmembrane region" description="Helical" evidence="3">
    <location>
        <begin position="7"/>
        <end position="28"/>
    </location>
</feature>
<name>A0A1H9QTG6_9BACI</name>
<accession>A0A1H9QTG6</accession>
<dbReference type="Proteomes" id="UP000198571">
    <property type="component" value="Unassembled WGS sequence"/>
</dbReference>
<keyword evidence="2" id="KW-0175">Coiled coil</keyword>
<dbReference type="STRING" id="1601833.SAMN05518684_102362"/>